<proteinExistence type="predicted"/>
<sequence length="119" mass="13132">MEGVMKNHAAGGKITGTHTTVIDHATELVVFLSENILVEKIVLGAITGHTCQGLGNLRVKIVSESCCALLVVTQKGAVQDIRVYPKHGTMQDMKLAIARYIRNERIELGFRRFRNTSQN</sequence>
<dbReference type="AlphaFoldDB" id="A0A2H0XES5"/>
<dbReference type="InterPro" id="IPR018664">
    <property type="entry name" value="DUF2103_metal-binding"/>
</dbReference>
<comment type="caution">
    <text evidence="1">The sequence shown here is derived from an EMBL/GenBank/DDBJ whole genome shotgun (WGS) entry which is preliminary data.</text>
</comment>
<name>A0A2H0XES5_UNCKA</name>
<dbReference type="Pfam" id="PF09876">
    <property type="entry name" value="DUF2103"/>
    <property type="match status" value="1"/>
</dbReference>
<organism evidence="1 2">
    <name type="scientific">candidate division WWE3 bacterium CG08_land_8_20_14_0_20_40_13</name>
    <dbReference type="NCBI Taxonomy" id="1975084"/>
    <lineage>
        <taxon>Bacteria</taxon>
        <taxon>Katanobacteria</taxon>
    </lineage>
</organism>
<evidence type="ECO:0000313" key="1">
    <source>
        <dbReference type="EMBL" id="PIS23315.1"/>
    </source>
</evidence>
<protein>
    <submittedName>
        <fullName evidence="1">Uncharacterized protein</fullName>
    </submittedName>
</protein>
<dbReference type="Proteomes" id="UP000230340">
    <property type="component" value="Unassembled WGS sequence"/>
</dbReference>
<gene>
    <name evidence="1" type="ORF">COT49_00500</name>
</gene>
<evidence type="ECO:0000313" key="2">
    <source>
        <dbReference type="Proteomes" id="UP000230340"/>
    </source>
</evidence>
<dbReference type="EMBL" id="PEYT01000004">
    <property type="protein sequence ID" value="PIS23315.1"/>
    <property type="molecule type" value="Genomic_DNA"/>
</dbReference>
<accession>A0A2H0XES5</accession>
<reference evidence="2" key="1">
    <citation type="submission" date="2017-09" db="EMBL/GenBank/DDBJ databases">
        <title>Depth-based differentiation of microbial function through sediment-hosted aquifers and enrichment of novel symbionts in the deep terrestrial subsurface.</title>
        <authorList>
            <person name="Probst A.J."/>
            <person name="Ladd B."/>
            <person name="Jarett J.K."/>
            <person name="Geller-Mcgrath D.E."/>
            <person name="Sieber C.M.K."/>
            <person name="Emerson J.B."/>
            <person name="Anantharaman K."/>
            <person name="Thomas B.C."/>
            <person name="Malmstrom R."/>
            <person name="Stieglmeier M."/>
            <person name="Klingl A."/>
            <person name="Woyke T."/>
            <person name="Ryan C.M."/>
            <person name="Banfield J.F."/>
        </authorList>
    </citation>
    <scope>NUCLEOTIDE SEQUENCE [LARGE SCALE GENOMIC DNA]</scope>
</reference>